<dbReference type="Ensembl" id="ENSCMIT00000048741.1">
    <property type="protein sequence ID" value="ENSCMIP00000048067.1"/>
    <property type="gene ID" value="ENSCMIG00000019671.1"/>
</dbReference>
<dbReference type="Proteomes" id="UP000314986">
    <property type="component" value="Unassembled WGS sequence"/>
</dbReference>
<sequence>MDNIVQIPNGNIKCIFFIFKEDQNESCYESMTPANKAAVAESSQMCYASLDLSTEQKKRHRKMENKQVNYDELDLLEDDNLPLKSNTLRSRTSIYLNSDQLVFNGATKQEEEESIHADPIKLYSMINATRTLKEP</sequence>
<dbReference type="PANTHER" id="PTHR15951">
    <property type="entry name" value="T-CELL RECEPTOR-ASSOCIATED TRANSMEMBRANE ADAPTER 1"/>
    <property type="match status" value="1"/>
</dbReference>
<dbReference type="GO" id="GO:0042101">
    <property type="term" value="C:T cell receptor complex"/>
    <property type="evidence" value="ECO:0007669"/>
    <property type="project" value="TreeGrafter"/>
</dbReference>
<accession>A0A4W3JYL9</accession>
<dbReference type="PANTHER" id="PTHR15951:SF2">
    <property type="entry name" value="T-CELL RECEPTOR-ASSOCIATED TRANSMEMBRANE ADAPTER 1"/>
    <property type="match status" value="1"/>
</dbReference>
<dbReference type="InterPro" id="IPR020399">
    <property type="entry name" value="T-cell_rcpt-assoc_TM_adapter-1"/>
</dbReference>
<protein>
    <submittedName>
        <fullName evidence="1">Uncharacterized protein</fullName>
    </submittedName>
</protein>
<proteinExistence type="predicted"/>
<dbReference type="STRING" id="7868.ENSCMIP00000048067"/>
<keyword evidence="2" id="KW-1185">Reference proteome</keyword>
<dbReference type="AlphaFoldDB" id="A0A4W3JYL9"/>
<evidence type="ECO:0000313" key="1">
    <source>
        <dbReference type="Ensembl" id="ENSCMIP00000048067.1"/>
    </source>
</evidence>
<evidence type="ECO:0000313" key="2">
    <source>
        <dbReference type="Proteomes" id="UP000314986"/>
    </source>
</evidence>
<dbReference type="GeneTree" id="ENSGT00970000197461"/>
<reference evidence="1" key="5">
    <citation type="submission" date="2025-09" db="UniProtKB">
        <authorList>
            <consortium name="Ensembl"/>
        </authorList>
    </citation>
    <scope>IDENTIFICATION</scope>
</reference>
<reference evidence="2" key="1">
    <citation type="journal article" date="2006" name="Science">
        <title>Ancient noncoding elements conserved in the human genome.</title>
        <authorList>
            <person name="Venkatesh B."/>
            <person name="Kirkness E.F."/>
            <person name="Loh Y.H."/>
            <person name="Halpern A.L."/>
            <person name="Lee A.P."/>
            <person name="Johnson J."/>
            <person name="Dandona N."/>
            <person name="Viswanathan L.D."/>
            <person name="Tay A."/>
            <person name="Venter J.C."/>
            <person name="Strausberg R.L."/>
            <person name="Brenner S."/>
        </authorList>
    </citation>
    <scope>NUCLEOTIDE SEQUENCE [LARGE SCALE GENOMIC DNA]</scope>
</reference>
<name>A0A4W3JYL9_CALMI</name>
<organism evidence="1 2">
    <name type="scientific">Callorhinchus milii</name>
    <name type="common">Ghost shark</name>
    <dbReference type="NCBI Taxonomy" id="7868"/>
    <lineage>
        <taxon>Eukaryota</taxon>
        <taxon>Metazoa</taxon>
        <taxon>Chordata</taxon>
        <taxon>Craniata</taxon>
        <taxon>Vertebrata</taxon>
        <taxon>Chondrichthyes</taxon>
        <taxon>Holocephali</taxon>
        <taxon>Chimaeriformes</taxon>
        <taxon>Callorhinchidae</taxon>
        <taxon>Callorhinchus</taxon>
    </lineage>
</organism>
<reference evidence="2" key="3">
    <citation type="journal article" date="2014" name="Nature">
        <title>Elephant shark genome provides unique insights into gnathostome evolution.</title>
        <authorList>
            <consortium name="International Elephant Shark Genome Sequencing Consortium"/>
            <person name="Venkatesh B."/>
            <person name="Lee A.P."/>
            <person name="Ravi V."/>
            <person name="Maurya A.K."/>
            <person name="Lian M.M."/>
            <person name="Swann J.B."/>
            <person name="Ohta Y."/>
            <person name="Flajnik M.F."/>
            <person name="Sutoh Y."/>
            <person name="Kasahara M."/>
            <person name="Hoon S."/>
            <person name="Gangu V."/>
            <person name="Roy S.W."/>
            <person name="Irimia M."/>
            <person name="Korzh V."/>
            <person name="Kondrychyn I."/>
            <person name="Lim Z.W."/>
            <person name="Tay B.H."/>
            <person name="Tohari S."/>
            <person name="Kong K.W."/>
            <person name="Ho S."/>
            <person name="Lorente-Galdos B."/>
            <person name="Quilez J."/>
            <person name="Marques-Bonet T."/>
            <person name="Raney B.J."/>
            <person name="Ingham P.W."/>
            <person name="Tay A."/>
            <person name="Hillier L.W."/>
            <person name="Minx P."/>
            <person name="Boehm T."/>
            <person name="Wilson R.K."/>
            <person name="Brenner S."/>
            <person name="Warren W.C."/>
        </authorList>
    </citation>
    <scope>NUCLEOTIDE SEQUENCE [LARGE SCALE GENOMIC DNA]</scope>
</reference>
<dbReference type="InParanoid" id="A0A4W3JYL9"/>
<reference evidence="1" key="4">
    <citation type="submission" date="2025-08" db="UniProtKB">
        <authorList>
            <consortium name="Ensembl"/>
        </authorList>
    </citation>
    <scope>IDENTIFICATION</scope>
</reference>
<reference evidence="2" key="2">
    <citation type="journal article" date="2007" name="PLoS Biol.">
        <title>Survey sequencing and comparative analysis of the elephant shark (Callorhinchus milii) genome.</title>
        <authorList>
            <person name="Venkatesh B."/>
            <person name="Kirkness E.F."/>
            <person name="Loh Y.H."/>
            <person name="Halpern A.L."/>
            <person name="Lee A.P."/>
            <person name="Johnson J."/>
            <person name="Dandona N."/>
            <person name="Viswanathan L.D."/>
            <person name="Tay A."/>
            <person name="Venter J.C."/>
            <person name="Strausberg R.L."/>
            <person name="Brenner S."/>
        </authorList>
    </citation>
    <scope>NUCLEOTIDE SEQUENCE [LARGE SCALE GENOMIC DNA]</scope>
</reference>
<dbReference type="GO" id="GO:0050862">
    <property type="term" value="P:positive regulation of T cell receptor signaling pathway"/>
    <property type="evidence" value="ECO:0007669"/>
    <property type="project" value="TreeGrafter"/>
</dbReference>
<dbReference type="GO" id="GO:0001920">
    <property type="term" value="P:negative regulation of receptor recycling"/>
    <property type="evidence" value="ECO:0007669"/>
    <property type="project" value="TreeGrafter"/>
</dbReference>